<keyword evidence="2" id="KW-0472">Membrane</keyword>
<dbReference type="AlphaFoldDB" id="A0A409YK99"/>
<accession>A0A409YK99</accession>
<dbReference type="EMBL" id="NHYE01000736">
    <property type="protein sequence ID" value="PPR03456.1"/>
    <property type="molecule type" value="Genomic_DNA"/>
</dbReference>
<keyword evidence="2" id="KW-1133">Transmembrane helix</keyword>
<evidence type="ECO:0000259" key="3">
    <source>
        <dbReference type="Pfam" id="PF17667"/>
    </source>
</evidence>
<feature type="compositionally biased region" description="Polar residues" evidence="1">
    <location>
        <begin position="397"/>
        <end position="410"/>
    </location>
</feature>
<feature type="region of interest" description="Disordered" evidence="1">
    <location>
        <begin position="363"/>
        <end position="424"/>
    </location>
</feature>
<name>A0A409YK99_9AGAR</name>
<feature type="region of interest" description="Disordered" evidence="1">
    <location>
        <begin position="98"/>
        <end position="165"/>
    </location>
</feature>
<feature type="compositionally biased region" description="Basic and acidic residues" evidence="1">
    <location>
        <begin position="570"/>
        <end position="580"/>
    </location>
</feature>
<dbReference type="InParanoid" id="A0A409YK99"/>
<evidence type="ECO:0000256" key="1">
    <source>
        <dbReference type="SAM" id="MobiDB-lite"/>
    </source>
</evidence>
<sequence>MSVSNAQQRLASKDNTSVLGTPGSGNKMTIKSQVGNQSFKPEEISAEVKHDLLNAKRCAFDRILQYFLYKVLDSNSPEKAKLDELQTEIEQIQAGRYYTQEGDDSNPTNESQAAGNSNARNDPATSSSASPAPVTKPIVKVIQPEETERKHKLDPEKDDVRKPREKELVESRREIMDRLLSTAVDKVLPIANDNSIRSLQIEFEKAFRNGHESKRYGPYVEMCNAIFAKLADLNIPGFGERSDLDIRFQVLDPSVIKSSFEGADIDVLRKPDAGGLSKAAFDKICKLAGENPISALAAPPGEFLRWWLILLSQEFKVSGATKPHGMMEGNLKKHKYTPTANAQDESADKLPQLDVAMPVAAEETGEVVQGSTGSKRTSTAAGLGTGDGARAVKKKSPQVSATGSKSNPPGSQDIPIQDKPSKKTIEGRVQCASYALEMMSYNAGVQHVINLLFTGASFFLSNPFVVGLFANLLMVDAILWIWYYDRQGIIQSSGISIFADFPRFIVLLFAFQRFTLEDWGIVGGLNPKAVKAHSMDVSMSAEVIPKREFKSKGKGKKKAADEAEDEPMDEDPKAEKKVDPLDLVDAADEAEDEPMDEDPKAEKKVDPLDLVDVDLNEHLENLKNLSGKWKGQDDGGAVNLSRVRLEMQDYLSNQPHCLAGRATAVVPATGYIGDSKKGEDMVCKLYHPEVRRVNEGVTMEAIYKVAEDDAKKAQTDPERSNLCIKSMFNHLPKVYFYGDVKGTTTHRVRSMLDLNWKGHRVMRMIGMKKLEKLTILKEWEFVKAWLEGVICHEFLWKNYIEHGDPSLSNLMYDPVKKCGVLTDFDLSLLQWEPRVFGTDRTGTVPFMAVDILTKHYWDGWVKRHYYHELESFVWILLYTFLLYQNGKRQPNAYVDGWRTSSYEVCREKKNNFWDDDVLQSAAEQVQPDFADCWDLAENLCTKIRTHFTTIDGRRGDVRRGAKRVVKERQRALEDSPAKRSPGGRTIIIESPVQIRKDSQALWNLVYQCLKVEVGERFEPLLACFQYFKPSFKLSLEEAKRLRTDLGLLYPDGNRPADLPNWLSESNDTIAIRVDSNGKIIFQTIIPAQEDQEGKGRQEDDVFT</sequence>
<dbReference type="InterPro" id="IPR040976">
    <property type="entry name" value="Pkinase_fungal"/>
</dbReference>
<gene>
    <name evidence="4" type="ORF">CVT26_007872</name>
</gene>
<evidence type="ECO:0000313" key="4">
    <source>
        <dbReference type="EMBL" id="PPR03456.1"/>
    </source>
</evidence>
<dbReference type="InterPro" id="IPR011009">
    <property type="entry name" value="Kinase-like_dom_sf"/>
</dbReference>
<feature type="compositionally biased region" description="Basic and acidic residues" evidence="1">
    <location>
        <begin position="146"/>
        <end position="165"/>
    </location>
</feature>
<dbReference type="Pfam" id="PF17667">
    <property type="entry name" value="Pkinase_fungal"/>
    <property type="match status" value="1"/>
</dbReference>
<feature type="transmembrane region" description="Helical" evidence="2">
    <location>
        <begin position="464"/>
        <end position="483"/>
    </location>
</feature>
<reference evidence="4 5" key="1">
    <citation type="journal article" date="2018" name="Evol. Lett.">
        <title>Horizontal gene cluster transfer increased hallucinogenic mushroom diversity.</title>
        <authorList>
            <person name="Reynolds H.T."/>
            <person name="Vijayakumar V."/>
            <person name="Gluck-Thaler E."/>
            <person name="Korotkin H.B."/>
            <person name="Matheny P.B."/>
            <person name="Slot J.C."/>
        </authorList>
    </citation>
    <scope>NUCLEOTIDE SEQUENCE [LARGE SCALE GENOMIC DNA]</scope>
    <source>
        <strain evidence="4 5">SRW20</strain>
    </source>
</reference>
<feature type="domain" description="Fungal-type protein kinase" evidence="3">
    <location>
        <begin position="776"/>
        <end position="879"/>
    </location>
</feature>
<feature type="compositionally biased region" description="Polar residues" evidence="1">
    <location>
        <begin position="105"/>
        <end position="120"/>
    </location>
</feature>
<dbReference type="OrthoDB" id="5569250at2759"/>
<keyword evidence="5" id="KW-1185">Reference proteome</keyword>
<feature type="compositionally biased region" description="Polar residues" evidence="1">
    <location>
        <begin position="369"/>
        <end position="380"/>
    </location>
</feature>
<evidence type="ECO:0000313" key="5">
    <source>
        <dbReference type="Proteomes" id="UP000284706"/>
    </source>
</evidence>
<feature type="region of interest" description="Disordered" evidence="1">
    <location>
        <begin position="549"/>
        <end position="581"/>
    </location>
</feature>
<protein>
    <recommendedName>
        <fullName evidence="3">Fungal-type protein kinase domain-containing protein</fullName>
    </recommendedName>
</protein>
<evidence type="ECO:0000256" key="2">
    <source>
        <dbReference type="SAM" id="Phobius"/>
    </source>
</evidence>
<dbReference type="Proteomes" id="UP000284706">
    <property type="component" value="Unassembled WGS sequence"/>
</dbReference>
<feature type="transmembrane region" description="Helical" evidence="2">
    <location>
        <begin position="495"/>
        <end position="511"/>
    </location>
</feature>
<dbReference type="SUPFAM" id="SSF56112">
    <property type="entry name" value="Protein kinase-like (PK-like)"/>
    <property type="match status" value="1"/>
</dbReference>
<feature type="region of interest" description="Disordered" evidence="1">
    <location>
        <begin position="1"/>
        <end position="37"/>
    </location>
</feature>
<feature type="compositionally biased region" description="Low complexity" evidence="1">
    <location>
        <begin position="123"/>
        <end position="133"/>
    </location>
</feature>
<comment type="caution">
    <text evidence="4">The sequence shown here is derived from an EMBL/GenBank/DDBJ whole genome shotgun (WGS) entry which is preliminary data.</text>
</comment>
<organism evidence="4 5">
    <name type="scientific">Gymnopilus dilepis</name>
    <dbReference type="NCBI Taxonomy" id="231916"/>
    <lineage>
        <taxon>Eukaryota</taxon>
        <taxon>Fungi</taxon>
        <taxon>Dikarya</taxon>
        <taxon>Basidiomycota</taxon>
        <taxon>Agaricomycotina</taxon>
        <taxon>Agaricomycetes</taxon>
        <taxon>Agaricomycetidae</taxon>
        <taxon>Agaricales</taxon>
        <taxon>Agaricineae</taxon>
        <taxon>Hymenogastraceae</taxon>
        <taxon>Gymnopilus</taxon>
    </lineage>
</organism>
<proteinExistence type="predicted"/>
<keyword evidence="2" id="KW-0812">Transmembrane</keyword>